<dbReference type="GO" id="GO:0006430">
    <property type="term" value="P:lysyl-tRNA aminoacylation"/>
    <property type="evidence" value="ECO:0007669"/>
    <property type="project" value="InterPro"/>
</dbReference>
<organism evidence="5">
    <name type="scientific">hydrothermal vent metagenome</name>
    <dbReference type="NCBI Taxonomy" id="652676"/>
    <lineage>
        <taxon>unclassified sequences</taxon>
        <taxon>metagenomes</taxon>
        <taxon>ecological metagenomes</taxon>
    </lineage>
</organism>
<dbReference type="GO" id="GO:0005829">
    <property type="term" value="C:cytosol"/>
    <property type="evidence" value="ECO:0007669"/>
    <property type="project" value="TreeGrafter"/>
</dbReference>
<dbReference type="PRINTS" id="PR00982">
    <property type="entry name" value="TRNASYNTHLYS"/>
</dbReference>
<keyword evidence="3" id="KW-0067">ATP-binding</keyword>
<evidence type="ECO:0000313" key="5">
    <source>
        <dbReference type="EMBL" id="VAW45152.1"/>
    </source>
</evidence>
<dbReference type="NCBIfam" id="NF006828">
    <property type="entry name" value="PRK09350.1"/>
    <property type="match status" value="1"/>
</dbReference>
<dbReference type="InterPro" id="IPR004525">
    <property type="entry name" value="EpmA"/>
</dbReference>
<proteinExistence type="predicted"/>
<keyword evidence="2" id="KW-0547">Nucleotide-binding</keyword>
<keyword evidence="5" id="KW-0251">Elongation factor</keyword>
<dbReference type="NCBIfam" id="TIGR00462">
    <property type="entry name" value="genX"/>
    <property type="match status" value="1"/>
</dbReference>
<dbReference type="InterPro" id="IPR004364">
    <property type="entry name" value="Aa-tRNA-synt_II"/>
</dbReference>
<keyword evidence="5" id="KW-0648">Protein biosynthesis</keyword>
<feature type="domain" description="Aminoacyl-transfer RNA synthetases class-II family profile" evidence="4">
    <location>
        <begin position="24"/>
        <end position="339"/>
    </location>
</feature>
<dbReference type="GO" id="GO:0000049">
    <property type="term" value="F:tRNA binding"/>
    <property type="evidence" value="ECO:0007669"/>
    <property type="project" value="TreeGrafter"/>
</dbReference>
<dbReference type="InterPro" id="IPR006195">
    <property type="entry name" value="aa-tRNA-synth_II"/>
</dbReference>
<dbReference type="SUPFAM" id="SSF55681">
    <property type="entry name" value="Class II aaRS and biotin synthetases"/>
    <property type="match status" value="1"/>
</dbReference>
<dbReference type="GO" id="GO:0004824">
    <property type="term" value="F:lysine-tRNA ligase activity"/>
    <property type="evidence" value="ECO:0007669"/>
    <property type="project" value="InterPro"/>
</dbReference>
<keyword evidence="1 5" id="KW-0436">Ligase</keyword>
<dbReference type="GO" id="GO:0003746">
    <property type="term" value="F:translation elongation factor activity"/>
    <property type="evidence" value="ECO:0007669"/>
    <property type="project" value="UniProtKB-KW"/>
</dbReference>
<dbReference type="PANTHER" id="PTHR42918">
    <property type="entry name" value="LYSYL-TRNA SYNTHETASE"/>
    <property type="match status" value="1"/>
</dbReference>
<evidence type="ECO:0000259" key="4">
    <source>
        <dbReference type="PROSITE" id="PS50862"/>
    </source>
</evidence>
<dbReference type="Pfam" id="PF00152">
    <property type="entry name" value="tRNA-synt_2"/>
    <property type="match status" value="1"/>
</dbReference>
<evidence type="ECO:0000256" key="3">
    <source>
        <dbReference type="ARBA" id="ARBA00022840"/>
    </source>
</evidence>
<accession>A0A3B0W1L0</accession>
<evidence type="ECO:0000256" key="2">
    <source>
        <dbReference type="ARBA" id="ARBA00022741"/>
    </source>
</evidence>
<dbReference type="GO" id="GO:0005524">
    <property type="term" value="F:ATP binding"/>
    <property type="evidence" value="ECO:0007669"/>
    <property type="project" value="UniProtKB-KW"/>
</dbReference>
<dbReference type="PANTHER" id="PTHR42918:SF6">
    <property type="entry name" value="ELONGATION FACTOR P--(R)-BETA-LYSINE LIGASE"/>
    <property type="match status" value="1"/>
</dbReference>
<dbReference type="InterPro" id="IPR018149">
    <property type="entry name" value="Lys-tRNA-synth_II_C"/>
</dbReference>
<dbReference type="EMBL" id="UOFA01000160">
    <property type="protein sequence ID" value="VAW45152.1"/>
    <property type="molecule type" value="Genomic_DNA"/>
</dbReference>
<dbReference type="InterPro" id="IPR045864">
    <property type="entry name" value="aa-tRNA-synth_II/BPL/LPL"/>
</dbReference>
<name>A0A3B0W1L0_9ZZZZ</name>
<protein>
    <submittedName>
        <fullName evidence="5">Translation elongation factor P Lys34--(R)-beta-lysine ligase</fullName>
    </submittedName>
</protein>
<gene>
    <name evidence="5" type="ORF">MNBD_GAMMA02-640</name>
</gene>
<dbReference type="AlphaFoldDB" id="A0A3B0W1L0"/>
<reference evidence="5" key="1">
    <citation type="submission" date="2018-06" db="EMBL/GenBank/DDBJ databases">
        <authorList>
            <person name="Zhirakovskaya E."/>
        </authorList>
    </citation>
    <scope>NUCLEOTIDE SEQUENCE</scope>
</reference>
<dbReference type="Gene3D" id="3.30.930.10">
    <property type="entry name" value="Bira Bifunctional Protein, Domain 2"/>
    <property type="match status" value="1"/>
</dbReference>
<evidence type="ECO:0000256" key="1">
    <source>
        <dbReference type="ARBA" id="ARBA00022598"/>
    </source>
</evidence>
<sequence>MLKNNSKTWQFNGPLRLLKQRAFLLSAIRQFFAARNVLEVETPVLSSAANTDVQIDMFSTESITAVNELSYLRTSPEFFHKRLLASGAGDLFEIAKVYRCGERTQLHSPEFTLLEWYRLDFELFELINEVINLMQFLRAELGQAELVIETISYQALFERYADFNPFDINLSTLQSSCQNHGYTGSELSRTEALDFILSIVIQPQLESEPVLDGEDKAVADDIPTVGLMIYHFPVEMAALAQVHPELPDRCLRFELLWNGVELANGYQELTDATEQLHRFEQDNQARLKLGKPALPIDQNLIAALTHGLPKCSGVALGIERLMMCLLGHKSIDQVMGFVAENS</sequence>
<dbReference type="PROSITE" id="PS50862">
    <property type="entry name" value="AA_TRNA_LIGASE_II"/>
    <property type="match status" value="1"/>
</dbReference>